<dbReference type="PATRIC" id="fig|941280.3.peg.5650"/>
<sequence length="30" mass="3249">MAFDGSSDITLKASHVGAFALGENRKHRCE</sequence>
<gene>
    <name evidence="1" type="ORF">WLH_05691</name>
</gene>
<organism evidence="1 2">
    <name type="scientific">Escherichia coli O25b:H4</name>
    <dbReference type="NCBI Taxonomy" id="941280"/>
    <lineage>
        <taxon>Bacteria</taxon>
        <taxon>Pseudomonadati</taxon>
        <taxon>Pseudomonadota</taxon>
        <taxon>Gammaproteobacteria</taxon>
        <taxon>Enterobacterales</taxon>
        <taxon>Enterobacteriaceae</taxon>
        <taxon>Escherichia</taxon>
    </lineage>
</organism>
<evidence type="ECO:0000313" key="2">
    <source>
        <dbReference type="Proteomes" id="UP000183316"/>
    </source>
</evidence>
<protein>
    <submittedName>
        <fullName evidence="1">Tail fiber protein</fullName>
    </submittedName>
</protein>
<accession>A0A192CMJ8</accession>
<reference evidence="1 2" key="1">
    <citation type="submission" date="2016-03" db="EMBL/GenBank/DDBJ databases">
        <title>Genome Sequence and Comparative Pathogenic Determinants of Uropathogenic Escherichia coli O25b:H4, a Clinical Isolate from Saudi Arabia.</title>
        <authorList>
            <person name="Alyamani E.A.J."/>
            <person name="Khiyami M.A."/>
            <person name="Booq R.Y."/>
            <person name="Bahwerth F.S."/>
            <person name="Vaisvil B."/>
            <person name="Schmitt D.P."/>
            <person name="Kapatral V."/>
        </authorList>
    </citation>
    <scope>NUCLEOTIDE SEQUENCE [LARGE SCALE GENOMIC DNA]</scope>
    <source>
        <strain evidence="1 2">O25b:H4</strain>
    </source>
</reference>
<proteinExistence type="predicted"/>
<dbReference type="EMBL" id="CP015085">
    <property type="protein sequence ID" value="ANK06952.1"/>
    <property type="molecule type" value="Genomic_DNA"/>
</dbReference>
<evidence type="ECO:0000313" key="1">
    <source>
        <dbReference type="EMBL" id="ANK06952.1"/>
    </source>
</evidence>
<dbReference type="Proteomes" id="UP000183316">
    <property type="component" value="Chromosome"/>
</dbReference>
<name>A0A192CMJ8_ECO25</name>
<dbReference type="AlphaFoldDB" id="A0A192CMJ8"/>